<sequence length="40" mass="4769">MRFLRSAKFLTLPPNLDSFPQERLLYPPRVLYLTIHVHST</sequence>
<evidence type="ECO:0000313" key="2">
    <source>
        <dbReference type="Proteomes" id="UP000828118"/>
    </source>
</evidence>
<accession>A0AAE7UX58</accession>
<dbReference type="Proteomes" id="UP000828118">
    <property type="component" value="Segment"/>
</dbReference>
<reference evidence="1 2" key="1">
    <citation type="submission" date="2021-02" db="EMBL/GenBank/DDBJ databases">
        <title>Isolation and Efficacy of Vancomycin Resistant Enterococci-specific Bacteriophages in Wax Moth Larvae Model Galleria mellonella.</title>
        <authorList>
            <person name="El Haddad L."/>
            <person name="Harb C.P."/>
            <person name="Clark J.R."/>
            <person name="Terwilliger A.L."/>
            <person name="Chaftari C."/>
            <person name="Duna M."/>
            <person name="Youssef S."/>
            <person name="Stibich M."/>
            <person name="Maresso A."/>
            <person name="Chemaly R.F."/>
        </authorList>
    </citation>
    <scope>NUCLEOTIDE SEQUENCE [LARGE SCALE GENOMIC DNA]</scope>
</reference>
<dbReference type="EMBL" id="MW633168">
    <property type="protein sequence ID" value="QVW28117.1"/>
    <property type="molecule type" value="Genomic_DNA"/>
</dbReference>
<name>A0AAE7UX58_9CAUD</name>
<keyword evidence="2" id="KW-1185">Reference proteome</keyword>
<evidence type="ECO:0000313" key="1">
    <source>
        <dbReference type="EMBL" id="QVW28117.1"/>
    </source>
</evidence>
<organism evidence="1 2">
    <name type="scientific">Enterococcus phage MDA2</name>
    <dbReference type="NCBI Taxonomy" id="2816459"/>
    <lineage>
        <taxon>Viruses</taxon>
        <taxon>Duplodnaviria</taxon>
        <taxon>Heunggongvirae</taxon>
        <taxon>Uroviricota</taxon>
        <taxon>Caudoviricetes</taxon>
        <taxon>Herelleviridae</taxon>
        <taxon>Brockvirinae</taxon>
        <taxon>Kochikohdavirus</taxon>
        <taxon>Kochikohdavirus mda2</taxon>
    </lineage>
</organism>
<protein>
    <submittedName>
        <fullName evidence="1">Uncharacterized protein</fullName>
    </submittedName>
</protein>
<proteinExistence type="predicted"/>